<evidence type="ECO:0000256" key="5">
    <source>
        <dbReference type="ARBA" id="ARBA00022729"/>
    </source>
</evidence>
<keyword evidence="3 6" id="KW-0713">Self-incompatibility</keyword>
<dbReference type="EMBL" id="CAMGYJ010000008">
    <property type="protein sequence ID" value="CAI0453424.1"/>
    <property type="molecule type" value="Genomic_DNA"/>
</dbReference>
<name>A0AAV0N4T4_9ROSI</name>
<dbReference type="PANTHER" id="PTHR31232">
    <property type="match status" value="1"/>
</dbReference>
<keyword evidence="5" id="KW-0732">Signal</keyword>
<comment type="subcellular location">
    <subcellularLocation>
        <location evidence="1 6">Secreted</location>
    </subcellularLocation>
</comment>
<evidence type="ECO:0000256" key="3">
    <source>
        <dbReference type="ARBA" id="ARBA00022471"/>
    </source>
</evidence>
<accession>A0AAV0N4T4</accession>
<dbReference type="Pfam" id="PF05938">
    <property type="entry name" value="Self-incomp_S1"/>
    <property type="match status" value="1"/>
</dbReference>
<sequence length="146" mass="17607">MDTTISQSITIFLITFLVLLPHNSAKFWWKVHYVHILNHLSDPSAQLLVHCKSKEDDLGLHYIAVNNEFQWHFRNEVFKQTLFWCRLQPSHNIRTAAFVAYINNEEQTPKEYGYHNYWIGKDDGVYSKRMNHDNNQWEEKLQVRWE</sequence>
<reference evidence="7" key="1">
    <citation type="submission" date="2022-08" db="EMBL/GenBank/DDBJ databases">
        <authorList>
            <person name="Gutierrez-Valencia J."/>
        </authorList>
    </citation>
    <scope>NUCLEOTIDE SEQUENCE</scope>
</reference>
<evidence type="ECO:0000256" key="6">
    <source>
        <dbReference type="RuleBase" id="RU367044"/>
    </source>
</evidence>
<comment type="caution">
    <text evidence="7">The sequence shown here is derived from an EMBL/GenBank/DDBJ whole genome shotgun (WGS) entry which is preliminary data.</text>
</comment>
<dbReference type="GO" id="GO:0060320">
    <property type="term" value="P:rejection of self pollen"/>
    <property type="evidence" value="ECO:0007669"/>
    <property type="project" value="UniProtKB-KW"/>
</dbReference>
<dbReference type="PANTHER" id="PTHR31232:SF156">
    <property type="entry name" value="PLANT SELF-INCOMPATIBILITY PROTEIN S1 FAMILY-RELATED"/>
    <property type="match status" value="1"/>
</dbReference>
<evidence type="ECO:0000256" key="4">
    <source>
        <dbReference type="ARBA" id="ARBA00022525"/>
    </source>
</evidence>
<comment type="similarity">
    <text evidence="2 6">Belongs to the plant self-incompatibility (S1) protein family.</text>
</comment>
<evidence type="ECO:0000256" key="1">
    <source>
        <dbReference type="ARBA" id="ARBA00004613"/>
    </source>
</evidence>
<dbReference type="Proteomes" id="UP001154282">
    <property type="component" value="Unassembled WGS sequence"/>
</dbReference>
<protein>
    <recommendedName>
        <fullName evidence="6">S-protein homolog</fullName>
    </recommendedName>
</protein>
<evidence type="ECO:0000313" key="7">
    <source>
        <dbReference type="EMBL" id="CAI0453424.1"/>
    </source>
</evidence>
<dbReference type="GO" id="GO:0005576">
    <property type="term" value="C:extracellular region"/>
    <property type="evidence" value="ECO:0007669"/>
    <property type="project" value="UniProtKB-SubCell"/>
</dbReference>
<evidence type="ECO:0000256" key="2">
    <source>
        <dbReference type="ARBA" id="ARBA00005581"/>
    </source>
</evidence>
<evidence type="ECO:0000313" key="8">
    <source>
        <dbReference type="Proteomes" id="UP001154282"/>
    </source>
</evidence>
<organism evidence="7 8">
    <name type="scientific">Linum tenue</name>
    <dbReference type="NCBI Taxonomy" id="586396"/>
    <lineage>
        <taxon>Eukaryota</taxon>
        <taxon>Viridiplantae</taxon>
        <taxon>Streptophyta</taxon>
        <taxon>Embryophyta</taxon>
        <taxon>Tracheophyta</taxon>
        <taxon>Spermatophyta</taxon>
        <taxon>Magnoliopsida</taxon>
        <taxon>eudicotyledons</taxon>
        <taxon>Gunneridae</taxon>
        <taxon>Pentapetalae</taxon>
        <taxon>rosids</taxon>
        <taxon>fabids</taxon>
        <taxon>Malpighiales</taxon>
        <taxon>Linaceae</taxon>
        <taxon>Linum</taxon>
    </lineage>
</organism>
<proteinExistence type="inferred from homology"/>
<keyword evidence="4 6" id="KW-0964">Secreted</keyword>
<keyword evidence="8" id="KW-1185">Reference proteome</keyword>
<dbReference type="AlphaFoldDB" id="A0AAV0N4T4"/>
<gene>
    <name evidence="7" type="ORF">LITE_LOCUS31588</name>
</gene>
<dbReference type="InterPro" id="IPR010264">
    <property type="entry name" value="Self-incomp_S1"/>
</dbReference>